<evidence type="ECO:0000313" key="2">
    <source>
        <dbReference type="EMBL" id="MBV7264631.1"/>
    </source>
</evidence>
<dbReference type="EMBL" id="JAGSPB010000001">
    <property type="protein sequence ID" value="MBV7264631.1"/>
    <property type="molecule type" value="Genomic_DNA"/>
</dbReference>
<dbReference type="InterPro" id="IPR000551">
    <property type="entry name" value="MerR-type_HTH_dom"/>
</dbReference>
<name>A0ABS6SI18_9SPHN</name>
<organism evidence="2 3">
    <name type="scientific">Erythrobacter ani</name>
    <dbReference type="NCBI Taxonomy" id="2827235"/>
    <lineage>
        <taxon>Bacteria</taxon>
        <taxon>Pseudomonadati</taxon>
        <taxon>Pseudomonadota</taxon>
        <taxon>Alphaproteobacteria</taxon>
        <taxon>Sphingomonadales</taxon>
        <taxon>Erythrobacteraceae</taxon>
        <taxon>Erythrobacter/Porphyrobacter group</taxon>
        <taxon>Erythrobacter</taxon>
    </lineage>
</organism>
<gene>
    <name evidence="2" type="primary">soxR</name>
    <name evidence="2" type="ORF">KCG45_00395</name>
</gene>
<evidence type="ECO:0000313" key="3">
    <source>
        <dbReference type="Proteomes" id="UP000699975"/>
    </source>
</evidence>
<dbReference type="PANTHER" id="PTHR30204:SF0">
    <property type="entry name" value="REDOX-SENSITIVE TRANSCRIPTIONAL ACTIVATOR SOXR"/>
    <property type="match status" value="1"/>
</dbReference>
<dbReference type="Proteomes" id="UP000699975">
    <property type="component" value="Unassembled WGS sequence"/>
</dbReference>
<comment type="caution">
    <text evidence="2">The sequence shown here is derived from an EMBL/GenBank/DDBJ whole genome shotgun (WGS) entry which is preliminary data.</text>
</comment>
<dbReference type="NCBIfam" id="TIGR01950">
    <property type="entry name" value="SoxR"/>
    <property type="match status" value="1"/>
</dbReference>
<dbReference type="PROSITE" id="PS50937">
    <property type="entry name" value="HTH_MERR_2"/>
    <property type="match status" value="1"/>
</dbReference>
<sequence>MAARLSKSDLIPIGEMARRTGLSVSAIRFYEDKRLVEPIRSSGNQRRFLRSDIRRVSFIRIAQQLGLTLGEIEAEFAKLPHGRTPTARDWSSISTAIRRVLDDRIAELERTRDRLDGCIGCGCLSLKKCALYNADDHLAAKGPGPRQLLAD</sequence>
<feature type="domain" description="HTH merR-type" evidence="1">
    <location>
        <begin position="10"/>
        <end position="79"/>
    </location>
</feature>
<dbReference type="InterPro" id="IPR010211">
    <property type="entry name" value="Redox-sen_tscrpt-act_SoxR"/>
</dbReference>
<dbReference type="InterPro" id="IPR047057">
    <property type="entry name" value="MerR_fam"/>
</dbReference>
<protein>
    <submittedName>
        <fullName evidence="2">Redox-sensitive transcriptional activator SoxR</fullName>
    </submittedName>
</protein>
<evidence type="ECO:0000259" key="1">
    <source>
        <dbReference type="PROSITE" id="PS50937"/>
    </source>
</evidence>
<dbReference type="SMART" id="SM00422">
    <property type="entry name" value="HTH_MERR"/>
    <property type="match status" value="1"/>
</dbReference>
<proteinExistence type="predicted"/>
<dbReference type="CDD" id="cd01110">
    <property type="entry name" value="HTH_SoxR"/>
    <property type="match status" value="1"/>
</dbReference>
<dbReference type="RefSeq" id="WP_218315186.1">
    <property type="nucleotide sequence ID" value="NZ_JAGSPB010000001.1"/>
</dbReference>
<keyword evidence="3" id="KW-1185">Reference proteome</keyword>
<accession>A0ABS6SI18</accession>
<reference evidence="2 3" key="1">
    <citation type="submission" date="2021-04" db="EMBL/GenBank/DDBJ databases">
        <authorList>
            <person name="Pira H."/>
            <person name="Risdian C."/>
            <person name="Wink J."/>
        </authorList>
    </citation>
    <scope>NUCLEOTIDE SEQUENCE [LARGE SCALE GENOMIC DNA]</scope>
    <source>
        <strain evidence="2 3">WH131</strain>
    </source>
</reference>
<dbReference type="PANTHER" id="PTHR30204">
    <property type="entry name" value="REDOX-CYCLING DRUG-SENSING TRANSCRIPTIONAL ACTIVATOR SOXR"/>
    <property type="match status" value="1"/>
</dbReference>
<dbReference type="Pfam" id="PF13411">
    <property type="entry name" value="MerR_1"/>
    <property type="match status" value="1"/>
</dbReference>